<evidence type="ECO:0000313" key="1">
    <source>
        <dbReference type="EMBL" id="OUC76488.1"/>
    </source>
</evidence>
<protein>
    <recommendedName>
        <fullName evidence="3">DUF4157 domain-containing protein</fullName>
    </recommendedName>
</protein>
<evidence type="ECO:0000313" key="2">
    <source>
        <dbReference type="Proteomes" id="UP000194632"/>
    </source>
</evidence>
<dbReference type="STRING" id="417102.CA982_21625"/>
<organism evidence="1 2">
    <name type="scientific">Gordonia lacunae</name>
    <dbReference type="NCBI Taxonomy" id="417102"/>
    <lineage>
        <taxon>Bacteria</taxon>
        <taxon>Bacillati</taxon>
        <taxon>Actinomycetota</taxon>
        <taxon>Actinomycetes</taxon>
        <taxon>Mycobacteriales</taxon>
        <taxon>Gordoniaceae</taxon>
        <taxon>Gordonia</taxon>
    </lineage>
</organism>
<reference evidence="1 2" key="1">
    <citation type="submission" date="2017-05" db="EMBL/GenBank/DDBJ databases">
        <title>Biotechnological potential of actinobacteria isolated from South African environments.</title>
        <authorList>
            <person name="Le Roes-Hill M."/>
            <person name="Prins A."/>
            <person name="Durrell K.A."/>
        </authorList>
    </citation>
    <scope>NUCLEOTIDE SEQUENCE [LARGE SCALE GENOMIC DNA]</scope>
    <source>
        <strain evidence="1">BS2</strain>
    </source>
</reference>
<name>A0A243Q7E2_9ACTN</name>
<proteinExistence type="predicted"/>
<accession>A0A243Q7E2</accession>
<comment type="caution">
    <text evidence="1">The sequence shown here is derived from an EMBL/GenBank/DDBJ whole genome shotgun (WGS) entry which is preliminary data.</text>
</comment>
<dbReference type="OrthoDB" id="8686772at2"/>
<dbReference type="AlphaFoldDB" id="A0A243Q7E2"/>
<gene>
    <name evidence="1" type="ORF">CA982_21625</name>
</gene>
<dbReference type="EMBL" id="NGFO01000032">
    <property type="protein sequence ID" value="OUC76488.1"/>
    <property type="molecule type" value="Genomic_DNA"/>
</dbReference>
<sequence length="257" mass="27083">MSPRPAPARLPRGPVIAIARAYGRVLGAVLSVGRRCGAGRLGGAPAATAGTLVAVHLAAVTMWFGPPGIGAALGAGLATSIIVRCRVRHRGLTEAERRTAEEVFGTAPWLDDVVLTDLAGRGGRAFTLPAVDGRILCSLGSAFDAALGEGAGAYPAPGQLLIHELVHAWQITTARSAGEFLADALADQARYELGEDVYGLRDARDTHHAPRRRDVERQATIVDRWFGGQSSPTRLPRDPDSPAIPVIDQLRGLGRRC</sequence>
<keyword evidence="2" id="KW-1185">Reference proteome</keyword>
<evidence type="ECO:0008006" key="3">
    <source>
        <dbReference type="Google" id="ProtNLM"/>
    </source>
</evidence>
<dbReference type="Proteomes" id="UP000194632">
    <property type="component" value="Unassembled WGS sequence"/>
</dbReference>
<dbReference type="RefSeq" id="WP_086537249.1">
    <property type="nucleotide sequence ID" value="NZ_NGFO01000032.1"/>
</dbReference>